<dbReference type="RefSeq" id="WP_377934353.1">
    <property type="nucleotide sequence ID" value="NZ_JBHUMF010000017.1"/>
</dbReference>
<dbReference type="GO" id="GO:0005524">
    <property type="term" value="F:ATP binding"/>
    <property type="evidence" value="ECO:0007669"/>
    <property type="project" value="UniProtKB-KW"/>
</dbReference>
<evidence type="ECO:0000313" key="2">
    <source>
        <dbReference type="EMBL" id="MFD2680709.1"/>
    </source>
</evidence>
<dbReference type="InterPro" id="IPR038475">
    <property type="entry name" value="RecG_C_sf"/>
</dbReference>
<dbReference type="PANTHER" id="PTHR30595:SF6">
    <property type="entry name" value="SCHLAFEN ALBA-2 DOMAIN-CONTAINING PROTEIN"/>
    <property type="match status" value="1"/>
</dbReference>
<proteinExistence type="predicted"/>
<feature type="region of interest" description="Disordered" evidence="1">
    <location>
        <begin position="306"/>
        <end position="375"/>
    </location>
</feature>
<comment type="caution">
    <text evidence="2">The sequence shown here is derived from an EMBL/GenBank/DDBJ whole genome shotgun (WGS) entry which is preliminary data.</text>
</comment>
<accession>A0ABW5RRT4</accession>
<sequence>MNMNVHHPPDYSSVPQDNVILEHYGVNELNFESIKNYRDKFSAIKPNHPWNGLETKEFLYKIGAWGKVRNTNEEGLTLAGLLMFSEERIITEVLPQYFLEYRESLEETLNGNWSKRFTSQDGTWSGNIFDFYFKTSADLAVDLNDLCQNNNLTLSDETAAISCLHESLINALVHSDYYGEGGVVIEKEKNLFRFSNPGLFRISVDQALEGNISNLRNPNLFKMFILIGLCKRTGSGLKNMETAWKDYGEDAFNLIQVPESERTILTLHVKSNLLEEVQQMEEIVETEEHELFLFPEEEVVNEAFGDQESSVNNEKSSINNGVSSVNKKSNSINNDDDIIKRDNNSVNNGDISVNKEINSYNSGNNSDIKESDSYNNEENPFVSAFNSDNSEMHAINEQKVDRVASDLKVERKEQKADFASSKEMEEELWGISEIARRKRRLKPSVMEEVIVRLCAKKPLMLKELAHLLERTPDGLRNNYLAKLLNKGEIRLKYPDQLNHPKQAYIIVEK</sequence>
<feature type="compositionally biased region" description="Low complexity" evidence="1">
    <location>
        <begin position="315"/>
        <end position="333"/>
    </location>
</feature>
<dbReference type="EMBL" id="JBHUMF010000017">
    <property type="protein sequence ID" value="MFD2680709.1"/>
    <property type="molecule type" value="Genomic_DNA"/>
</dbReference>
<evidence type="ECO:0000313" key="3">
    <source>
        <dbReference type="Proteomes" id="UP001597506"/>
    </source>
</evidence>
<name>A0ABW5RRT4_9BACI</name>
<dbReference type="Pfam" id="PF13749">
    <property type="entry name" value="HATPase_c_4"/>
    <property type="match status" value="1"/>
</dbReference>
<dbReference type="Proteomes" id="UP001597506">
    <property type="component" value="Unassembled WGS sequence"/>
</dbReference>
<gene>
    <name evidence="2" type="ORF">ACFSUL_08050</name>
</gene>
<keyword evidence="3" id="KW-1185">Reference proteome</keyword>
<keyword evidence="2" id="KW-0067">ATP-binding</keyword>
<protein>
    <submittedName>
        <fullName evidence="2">ATP-binding protein</fullName>
    </submittedName>
</protein>
<organism evidence="2 3">
    <name type="scientific">Bacillus seohaeanensis</name>
    <dbReference type="NCBI Taxonomy" id="284580"/>
    <lineage>
        <taxon>Bacteria</taxon>
        <taxon>Bacillati</taxon>
        <taxon>Bacillota</taxon>
        <taxon>Bacilli</taxon>
        <taxon>Bacillales</taxon>
        <taxon>Bacillaceae</taxon>
        <taxon>Bacillus</taxon>
    </lineage>
</organism>
<dbReference type="Gene3D" id="3.30.565.60">
    <property type="match status" value="1"/>
</dbReference>
<dbReference type="PANTHER" id="PTHR30595">
    <property type="entry name" value="GLPR-RELATED TRANSCRIPTIONAL REPRESSOR"/>
    <property type="match status" value="1"/>
</dbReference>
<reference evidence="3" key="1">
    <citation type="journal article" date="2019" name="Int. J. Syst. Evol. Microbiol.">
        <title>The Global Catalogue of Microorganisms (GCM) 10K type strain sequencing project: providing services to taxonomists for standard genome sequencing and annotation.</title>
        <authorList>
            <consortium name="The Broad Institute Genomics Platform"/>
            <consortium name="The Broad Institute Genome Sequencing Center for Infectious Disease"/>
            <person name="Wu L."/>
            <person name="Ma J."/>
        </authorList>
    </citation>
    <scope>NUCLEOTIDE SEQUENCE [LARGE SCALE GENOMIC DNA]</scope>
    <source>
        <strain evidence="3">KCTC 3913</strain>
    </source>
</reference>
<feature type="compositionally biased region" description="Polar residues" evidence="1">
    <location>
        <begin position="346"/>
        <end position="366"/>
    </location>
</feature>
<keyword evidence="2" id="KW-0547">Nucleotide-binding</keyword>
<evidence type="ECO:0000256" key="1">
    <source>
        <dbReference type="SAM" id="MobiDB-lite"/>
    </source>
</evidence>